<dbReference type="EMBL" id="BTRK01000006">
    <property type="protein sequence ID" value="GMR62325.1"/>
    <property type="molecule type" value="Genomic_DNA"/>
</dbReference>
<protein>
    <submittedName>
        <fullName evidence="2">Uncharacterized protein</fullName>
    </submittedName>
</protein>
<feature type="chain" id="PRO_5042937418" evidence="1">
    <location>
        <begin position="22"/>
        <end position="199"/>
    </location>
</feature>
<accession>A0AAN5IFF3</accession>
<evidence type="ECO:0000256" key="1">
    <source>
        <dbReference type="SAM" id="SignalP"/>
    </source>
</evidence>
<keyword evidence="3" id="KW-1185">Reference proteome</keyword>
<dbReference type="Proteomes" id="UP001328107">
    <property type="component" value="Unassembled WGS sequence"/>
</dbReference>
<sequence length="199" mass="22217">LFAMGFATLAAVACLLGVVASQGIVYNSVFCTSYGLVGTSTEWINKYKTMVTNLNKDTTLSAQKTRATNFLNNNWKNLKGIFDKNQLTLDLASAKSKLESRWRIVTYLKGLLAKIKPKLAATKFTEIRNMLWATDKAEGNNLYFAYDDWKTDALAAITNAAKKTEVNKIIMNYEIANPKFNDDKFTWMGGFGFNKCGLS</sequence>
<evidence type="ECO:0000313" key="2">
    <source>
        <dbReference type="EMBL" id="GMR62325.1"/>
    </source>
</evidence>
<proteinExistence type="predicted"/>
<dbReference type="AlphaFoldDB" id="A0AAN5IFF3"/>
<name>A0AAN5IFF3_9BILA</name>
<gene>
    <name evidence="2" type="ORF">PMAYCL1PPCAC_32520</name>
</gene>
<feature type="non-terminal residue" evidence="2">
    <location>
        <position position="1"/>
    </location>
</feature>
<comment type="caution">
    <text evidence="2">The sequence shown here is derived from an EMBL/GenBank/DDBJ whole genome shotgun (WGS) entry which is preliminary data.</text>
</comment>
<organism evidence="2 3">
    <name type="scientific">Pristionchus mayeri</name>
    <dbReference type="NCBI Taxonomy" id="1317129"/>
    <lineage>
        <taxon>Eukaryota</taxon>
        <taxon>Metazoa</taxon>
        <taxon>Ecdysozoa</taxon>
        <taxon>Nematoda</taxon>
        <taxon>Chromadorea</taxon>
        <taxon>Rhabditida</taxon>
        <taxon>Rhabditina</taxon>
        <taxon>Diplogasteromorpha</taxon>
        <taxon>Diplogasteroidea</taxon>
        <taxon>Neodiplogasteridae</taxon>
        <taxon>Pristionchus</taxon>
    </lineage>
</organism>
<reference evidence="3" key="1">
    <citation type="submission" date="2022-10" db="EMBL/GenBank/DDBJ databases">
        <title>Genome assembly of Pristionchus species.</title>
        <authorList>
            <person name="Yoshida K."/>
            <person name="Sommer R.J."/>
        </authorList>
    </citation>
    <scope>NUCLEOTIDE SEQUENCE [LARGE SCALE GENOMIC DNA]</scope>
    <source>
        <strain evidence="3">RS5460</strain>
    </source>
</reference>
<feature type="signal peptide" evidence="1">
    <location>
        <begin position="1"/>
        <end position="21"/>
    </location>
</feature>
<evidence type="ECO:0000313" key="3">
    <source>
        <dbReference type="Proteomes" id="UP001328107"/>
    </source>
</evidence>
<keyword evidence="1" id="KW-0732">Signal</keyword>